<accession>A0AAV2FE03</accession>
<organism evidence="2 3">
    <name type="scientific">Linum trigynum</name>
    <dbReference type="NCBI Taxonomy" id="586398"/>
    <lineage>
        <taxon>Eukaryota</taxon>
        <taxon>Viridiplantae</taxon>
        <taxon>Streptophyta</taxon>
        <taxon>Embryophyta</taxon>
        <taxon>Tracheophyta</taxon>
        <taxon>Spermatophyta</taxon>
        <taxon>Magnoliopsida</taxon>
        <taxon>eudicotyledons</taxon>
        <taxon>Gunneridae</taxon>
        <taxon>Pentapetalae</taxon>
        <taxon>rosids</taxon>
        <taxon>fabids</taxon>
        <taxon>Malpighiales</taxon>
        <taxon>Linaceae</taxon>
        <taxon>Linum</taxon>
    </lineage>
</organism>
<dbReference type="AlphaFoldDB" id="A0AAV2FE03"/>
<evidence type="ECO:0000313" key="2">
    <source>
        <dbReference type="EMBL" id="CAL1396510.1"/>
    </source>
</evidence>
<protein>
    <submittedName>
        <fullName evidence="2">Uncharacterized protein</fullName>
    </submittedName>
</protein>
<gene>
    <name evidence="2" type="ORF">LTRI10_LOCUS36872</name>
</gene>
<dbReference type="Proteomes" id="UP001497516">
    <property type="component" value="Chromosome 6"/>
</dbReference>
<keyword evidence="3" id="KW-1185">Reference proteome</keyword>
<proteinExistence type="predicted"/>
<evidence type="ECO:0000256" key="1">
    <source>
        <dbReference type="SAM" id="MobiDB-lite"/>
    </source>
</evidence>
<reference evidence="2 3" key="1">
    <citation type="submission" date="2024-04" db="EMBL/GenBank/DDBJ databases">
        <authorList>
            <person name="Fracassetti M."/>
        </authorList>
    </citation>
    <scope>NUCLEOTIDE SEQUENCE [LARGE SCALE GENOMIC DNA]</scope>
</reference>
<dbReference type="EMBL" id="OZ034819">
    <property type="protein sequence ID" value="CAL1396510.1"/>
    <property type="molecule type" value="Genomic_DNA"/>
</dbReference>
<evidence type="ECO:0000313" key="3">
    <source>
        <dbReference type="Proteomes" id="UP001497516"/>
    </source>
</evidence>
<feature type="compositionally biased region" description="Basic and acidic residues" evidence="1">
    <location>
        <begin position="325"/>
        <end position="334"/>
    </location>
</feature>
<feature type="compositionally biased region" description="Acidic residues" evidence="1">
    <location>
        <begin position="268"/>
        <end position="283"/>
    </location>
</feature>
<sequence length="334" mass="38028">MVFEFSITYTGTLFHDLIPANAHRHATSYARRPIIPTYQIPHAGLVDYGIDFSHLIRNLGWEFLTDQTLEHICPEAVRLFYSNFRSFGLETRTFTTLIYGNLVTIPLEDLSRLLDIPQVGEVLAHESELVLFNFDIEQEFVKLTGHAPDALLTLPTTFLLPGIRTFHFFLTHRFLPRTVLLDRVTPLDLWIIQHAVNNVPLNFSHLLFGHLYMFQYFEYHGHLPFGPLITRLITRLEISLDPFRSTTPTIYITVDDVLDEIAIAVEGEEPSDSSDDFPEEEPAEEPHPDIEVHWISSTSSDSSSCNDSDEDDADPGSPPLSDVLADLRDAYESD</sequence>
<feature type="compositionally biased region" description="Low complexity" evidence="1">
    <location>
        <begin position="296"/>
        <end position="306"/>
    </location>
</feature>
<name>A0AAV2FE03_9ROSI</name>
<feature type="region of interest" description="Disordered" evidence="1">
    <location>
        <begin position="268"/>
        <end position="334"/>
    </location>
</feature>